<dbReference type="GO" id="GO:0009306">
    <property type="term" value="P:protein secretion"/>
    <property type="evidence" value="ECO:0007669"/>
    <property type="project" value="UniProtKB-UniRule"/>
</dbReference>
<reference evidence="9 10" key="1">
    <citation type="submission" date="2023-08" db="EMBL/GenBank/DDBJ databases">
        <title>Draft genome sequence of Thermococcus waiotapuensis WT1T, a thermophilic sulphur-dependent archaeon from order Thermococcales.</title>
        <authorList>
            <person name="Manners S.H."/>
            <person name="Carere C.R."/>
            <person name="Dhami M.K."/>
            <person name="Dobson R.C.J."/>
            <person name="Stott M.B."/>
        </authorList>
    </citation>
    <scope>NUCLEOTIDE SEQUENCE [LARGE SCALE GENOMIC DNA]</scope>
    <source>
        <strain evidence="9 10">WT1</strain>
    </source>
</reference>
<keyword evidence="1 8" id="KW-0813">Transport</keyword>
<dbReference type="InterPro" id="IPR008158">
    <property type="entry name" value="Translocase_Sec61-g"/>
</dbReference>
<dbReference type="AlphaFoldDB" id="A0AAE4T1G1"/>
<dbReference type="GO" id="GO:0008320">
    <property type="term" value="F:protein transmembrane transporter activity"/>
    <property type="evidence" value="ECO:0007669"/>
    <property type="project" value="UniProtKB-UniRule"/>
</dbReference>
<comment type="similarity">
    <text evidence="8">Belongs to the SecE/SEC61-gamma family.</text>
</comment>
<dbReference type="Gene3D" id="1.20.5.820">
    <property type="entry name" value="Preprotein translocase SecE subunit"/>
    <property type="match status" value="1"/>
</dbReference>
<dbReference type="GO" id="GO:0065002">
    <property type="term" value="P:intracellular protein transmembrane transport"/>
    <property type="evidence" value="ECO:0007669"/>
    <property type="project" value="UniProtKB-UniRule"/>
</dbReference>
<feature type="transmembrane region" description="Helical" evidence="8">
    <location>
        <begin position="34"/>
        <end position="60"/>
    </location>
</feature>
<accession>A0AAE4T1G1</accession>
<dbReference type="PROSITE" id="PS01067">
    <property type="entry name" value="SECE_SEC61G"/>
    <property type="match status" value="1"/>
</dbReference>
<dbReference type="HAMAP" id="MF_00422">
    <property type="entry name" value="SecE"/>
    <property type="match status" value="1"/>
</dbReference>
<dbReference type="EMBL" id="JAVDZE010000002">
    <property type="protein sequence ID" value="MDV3104165.1"/>
    <property type="molecule type" value="Genomic_DNA"/>
</dbReference>
<evidence type="ECO:0000256" key="2">
    <source>
        <dbReference type="ARBA" id="ARBA00022692"/>
    </source>
</evidence>
<evidence type="ECO:0000256" key="6">
    <source>
        <dbReference type="ARBA" id="ARBA00023136"/>
    </source>
</evidence>
<dbReference type="Pfam" id="PF00584">
    <property type="entry name" value="SecE"/>
    <property type="match status" value="1"/>
</dbReference>
<gene>
    <name evidence="8" type="primary">secE</name>
    <name evidence="9" type="ORF">RBI02_06390</name>
</gene>
<dbReference type="NCBIfam" id="TIGR00327">
    <property type="entry name" value="secE_euk_arch"/>
    <property type="match status" value="1"/>
</dbReference>
<evidence type="ECO:0000256" key="3">
    <source>
        <dbReference type="ARBA" id="ARBA00022927"/>
    </source>
</evidence>
<evidence type="ECO:0000256" key="7">
    <source>
        <dbReference type="ARBA" id="ARBA00037847"/>
    </source>
</evidence>
<dbReference type="SUPFAM" id="SSF103456">
    <property type="entry name" value="Preprotein translocase SecE subunit"/>
    <property type="match status" value="1"/>
</dbReference>
<keyword evidence="6 8" id="KW-0472">Membrane</keyword>
<evidence type="ECO:0000313" key="10">
    <source>
        <dbReference type="Proteomes" id="UP001245683"/>
    </source>
</evidence>
<keyword evidence="8" id="KW-1003">Cell membrane</keyword>
<sequence>MAEGYIERIKNFLTESRRVLLVTRKPSWKEYKMAAKITGVGMILIGIIGLIITIIGYLILGGQGL</sequence>
<name>A0AAE4T1G1_9EURY</name>
<proteinExistence type="inferred from homology"/>
<comment type="subunit">
    <text evidence="8">Component of the Sec protein translocase complex. Heterotrimer consisting of SecY (alpha), SecG (beta) and SecE (gamma) subunits. The heterotrimers can form oligomers, although 1 heterotrimer is thought to be able to translocate proteins. Interacts with the ribosome. May interact with SecDF, and other proteins may be involved.</text>
</comment>
<protein>
    <recommendedName>
        <fullName evidence="8">Protein translocase subunit SecE</fullName>
    </recommendedName>
    <alternativeName>
        <fullName evidence="8">Protein transport protein Sec61 gamma subunit homolog</fullName>
    </alternativeName>
</protein>
<keyword evidence="3 8" id="KW-0653">Protein transport</keyword>
<evidence type="ECO:0000256" key="1">
    <source>
        <dbReference type="ARBA" id="ARBA00022448"/>
    </source>
</evidence>
<evidence type="ECO:0000256" key="8">
    <source>
        <dbReference type="HAMAP-Rule" id="MF_00422"/>
    </source>
</evidence>
<dbReference type="GO" id="GO:0012505">
    <property type="term" value="C:endomembrane system"/>
    <property type="evidence" value="ECO:0007669"/>
    <property type="project" value="UniProtKB-SubCell"/>
</dbReference>
<evidence type="ECO:0000313" key="9">
    <source>
        <dbReference type="EMBL" id="MDV3104165.1"/>
    </source>
</evidence>
<keyword evidence="10" id="KW-1185">Reference proteome</keyword>
<dbReference type="Proteomes" id="UP001245683">
    <property type="component" value="Unassembled WGS sequence"/>
</dbReference>
<comment type="function">
    <text evidence="8">Essential subunit of the Sec protein translocation channel SecYEG. Clamps together the 2 halves of SecY. May contact the channel plug during translocation.</text>
</comment>
<dbReference type="RefSeq" id="WP_315341971.1">
    <property type="nucleotide sequence ID" value="NZ_JAVDZE010000002.1"/>
</dbReference>
<evidence type="ECO:0000256" key="4">
    <source>
        <dbReference type="ARBA" id="ARBA00022989"/>
    </source>
</evidence>
<evidence type="ECO:0000256" key="5">
    <source>
        <dbReference type="ARBA" id="ARBA00023010"/>
    </source>
</evidence>
<keyword evidence="2 8" id="KW-0812">Transmembrane</keyword>
<dbReference type="InterPro" id="IPR023391">
    <property type="entry name" value="Prot_translocase_SecE_dom_sf"/>
</dbReference>
<keyword evidence="4 8" id="KW-1133">Transmembrane helix</keyword>
<comment type="caution">
    <text evidence="9">The sequence shown here is derived from an EMBL/GenBank/DDBJ whole genome shotgun (WGS) entry which is preliminary data.</text>
</comment>
<dbReference type="GO" id="GO:0005886">
    <property type="term" value="C:plasma membrane"/>
    <property type="evidence" value="ECO:0007669"/>
    <property type="project" value="UniProtKB-SubCell"/>
</dbReference>
<dbReference type="NCBIfam" id="NF006909">
    <property type="entry name" value="PRK09400.1-4"/>
    <property type="match status" value="1"/>
</dbReference>
<dbReference type="InterPro" id="IPR001901">
    <property type="entry name" value="Translocase_SecE/Sec61-g"/>
</dbReference>
<organism evidence="9 10">
    <name type="scientific">Thermococcus waiotapuensis</name>
    <dbReference type="NCBI Taxonomy" id="90909"/>
    <lineage>
        <taxon>Archaea</taxon>
        <taxon>Methanobacteriati</taxon>
        <taxon>Methanobacteriota</taxon>
        <taxon>Thermococci</taxon>
        <taxon>Thermococcales</taxon>
        <taxon>Thermococcaceae</taxon>
        <taxon>Thermococcus</taxon>
    </lineage>
</organism>
<comment type="subcellular location">
    <subcellularLocation>
        <location evidence="8">Cell membrane</location>
        <topology evidence="8">Single-pass membrane protein</topology>
    </subcellularLocation>
    <subcellularLocation>
        <location evidence="7">Endomembrane system</location>
        <topology evidence="7">Single-pass membrane protein</topology>
    </subcellularLocation>
</comment>
<dbReference type="GO" id="GO:0006605">
    <property type="term" value="P:protein targeting"/>
    <property type="evidence" value="ECO:0007669"/>
    <property type="project" value="UniProtKB-UniRule"/>
</dbReference>
<keyword evidence="5 8" id="KW-0811">Translocation</keyword>